<dbReference type="Gene3D" id="2.70.50.50">
    <property type="entry name" value="chitin-binding protein cbp21"/>
    <property type="match status" value="1"/>
</dbReference>
<keyword evidence="3" id="KW-0812">Transmembrane</keyword>
<evidence type="ECO:0000313" key="7">
    <source>
        <dbReference type="Proteomes" id="UP000037251"/>
    </source>
</evidence>
<dbReference type="EMBL" id="LGUS01000237">
    <property type="protein sequence ID" value="KOG27884.1"/>
    <property type="molecule type" value="Genomic_DNA"/>
</dbReference>
<dbReference type="Pfam" id="PF03067">
    <property type="entry name" value="LPMO_10"/>
    <property type="match status" value="1"/>
</dbReference>
<keyword evidence="3" id="KW-1133">Transmembrane helix</keyword>
<dbReference type="RefSeq" id="WP_030041317.1">
    <property type="nucleotide sequence ID" value="NZ_KL575606.1"/>
</dbReference>
<dbReference type="STRING" id="67356.AQJ84_01020"/>
<reference evidence="7" key="1">
    <citation type="submission" date="2015-07" db="EMBL/GenBank/DDBJ databases">
        <authorList>
            <person name="Ju K.-S."/>
            <person name="Doroghazi J.R."/>
            <person name="Metcalf W.W."/>
        </authorList>
    </citation>
    <scope>NUCLEOTIDE SEQUENCE [LARGE SCALE GENOMIC DNA]</scope>
    <source>
        <strain evidence="7">NRRL 2290</strain>
    </source>
</reference>
<dbReference type="eggNOG" id="COG3397">
    <property type="taxonomic scope" value="Bacteria"/>
</dbReference>
<feature type="domain" description="Chitin-binding type-4" evidence="5">
    <location>
        <begin position="33"/>
        <end position="210"/>
    </location>
</feature>
<feature type="chain" id="PRO_5044367267" evidence="4">
    <location>
        <begin position="35"/>
        <end position="321"/>
    </location>
</feature>
<feature type="compositionally biased region" description="Low complexity" evidence="2">
    <location>
        <begin position="242"/>
        <end position="251"/>
    </location>
</feature>
<evidence type="ECO:0000256" key="3">
    <source>
        <dbReference type="SAM" id="Phobius"/>
    </source>
</evidence>
<dbReference type="InterPro" id="IPR014756">
    <property type="entry name" value="Ig_E-set"/>
</dbReference>
<dbReference type="CDD" id="cd21177">
    <property type="entry name" value="LPMO_AA10"/>
    <property type="match status" value="1"/>
</dbReference>
<dbReference type="Proteomes" id="UP000037251">
    <property type="component" value="Unassembled WGS sequence"/>
</dbReference>
<dbReference type="PANTHER" id="PTHR34823:SF1">
    <property type="entry name" value="CHITIN-BINDING TYPE-4 DOMAIN-CONTAINING PROTEIN"/>
    <property type="match status" value="1"/>
</dbReference>
<keyword evidence="3" id="KW-0472">Membrane</keyword>
<feature type="signal peptide" evidence="4">
    <location>
        <begin position="1"/>
        <end position="34"/>
    </location>
</feature>
<feature type="transmembrane region" description="Helical" evidence="3">
    <location>
        <begin position="298"/>
        <end position="316"/>
    </location>
</feature>
<evidence type="ECO:0000256" key="1">
    <source>
        <dbReference type="ARBA" id="ARBA00022729"/>
    </source>
</evidence>
<feature type="region of interest" description="Disordered" evidence="2">
    <location>
        <begin position="216"/>
        <end position="295"/>
    </location>
</feature>
<sequence>MLRTTAHRTAALAASVTSSLLLAGWAAAPALAHGAPTDPVSRVFACSPDGGAPSGSAACRGAVAANGAPFTAWDNLRVANVNGRDRQTIPDGKLCSGGLPAYKGLDLARSDWPSTRLTPGGTLTMRYVSTIPHTGTFKLFLTKPGYDPTQPLTWSDLPTEPFAQVKDPALTDGAYRIRATLPADRTGRQVLYTIWQNSSTPDTYYSCSDVVFPAAKSAGSAGSPSAPASVSAPADSDRERASASPSATPTPARKRTAQAGPSATASRSGAQAEAGAAADSTPVAAAGDSDAAPSAPTLAGGAAAVLVLTGGAALALRLRRR</sequence>
<dbReference type="InterPro" id="IPR051024">
    <property type="entry name" value="GlcNAc_Chitin_IntDeg"/>
</dbReference>
<evidence type="ECO:0000259" key="5">
    <source>
        <dbReference type="Pfam" id="PF03067"/>
    </source>
</evidence>
<keyword evidence="7" id="KW-1185">Reference proteome</keyword>
<organism evidence="6 7">
    <name type="scientific">Streptomyces resistomycificus</name>
    <dbReference type="NCBI Taxonomy" id="67356"/>
    <lineage>
        <taxon>Bacteria</taxon>
        <taxon>Bacillati</taxon>
        <taxon>Actinomycetota</taxon>
        <taxon>Actinomycetes</taxon>
        <taxon>Kitasatosporales</taxon>
        <taxon>Streptomycetaceae</taxon>
        <taxon>Streptomyces</taxon>
        <taxon>Streptomyces aurantiacus group</taxon>
    </lineage>
</organism>
<dbReference type="PATRIC" id="fig|67356.5.peg.8584"/>
<dbReference type="InterPro" id="IPR004302">
    <property type="entry name" value="Cellulose/chitin-bd_N"/>
</dbReference>
<dbReference type="OrthoDB" id="5179374at2"/>
<dbReference type="AlphaFoldDB" id="A0A0L8KQ85"/>
<proteinExistence type="predicted"/>
<evidence type="ECO:0000256" key="4">
    <source>
        <dbReference type="SAM" id="SignalP"/>
    </source>
</evidence>
<feature type="compositionally biased region" description="Low complexity" evidence="2">
    <location>
        <begin position="216"/>
        <end position="234"/>
    </location>
</feature>
<evidence type="ECO:0000256" key="2">
    <source>
        <dbReference type="SAM" id="MobiDB-lite"/>
    </source>
</evidence>
<keyword evidence="1 4" id="KW-0732">Signal</keyword>
<comment type="caution">
    <text evidence="6">The sequence shown here is derived from an EMBL/GenBank/DDBJ whole genome shotgun (WGS) entry which is preliminary data.</text>
</comment>
<accession>A0A0L8KQ85</accession>
<protein>
    <submittedName>
        <fullName evidence="6">Chitin-binding protein</fullName>
    </submittedName>
</protein>
<gene>
    <name evidence="6" type="ORF">ADK37_40115</name>
</gene>
<dbReference type="PANTHER" id="PTHR34823">
    <property type="entry name" value="GLCNAC-BINDING PROTEIN A"/>
    <property type="match status" value="1"/>
</dbReference>
<name>A0A0L8KQ85_9ACTN</name>
<dbReference type="SUPFAM" id="SSF81296">
    <property type="entry name" value="E set domains"/>
    <property type="match status" value="1"/>
</dbReference>
<evidence type="ECO:0000313" key="6">
    <source>
        <dbReference type="EMBL" id="KOG27884.1"/>
    </source>
</evidence>
<feature type="compositionally biased region" description="Low complexity" evidence="2">
    <location>
        <begin position="265"/>
        <end position="295"/>
    </location>
</feature>